<keyword evidence="3" id="KW-1185">Reference proteome</keyword>
<evidence type="ECO:0000313" key="3">
    <source>
        <dbReference type="Proteomes" id="UP000324222"/>
    </source>
</evidence>
<evidence type="ECO:0000313" key="2">
    <source>
        <dbReference type="EMBL" id="MPC41342.1"/>
    </source>
</evidence>
<organism evidence="2 3">
    <name type="scientific">Portunus trituberculatus</name>
    <name type="common">Swimming crab</name>
    <name type="synonym">Neptunus trituberculatus</name>
    <dbReference type="NCBI Taxonomy" id="210409"/>
    <lineage>
        <taxon>Eukaryota</taxon>
        <taxon>Metazoa</taxon>
        <taxon>Ecdysozoa</taxon>
        <taxon>Arthropoda</taxon>
        <taxon>Crustacea</taxon>
        <taxon>Multicrustacea</taxon>
        <taxon>Malacostraca</taxon>
        <taxon>Eumalacostraca</taxon>
        <taxon>Eucarida</taxon>
        <taxon>Decapoda</taxon>
        <taxon>Pleocyemata</taxon>
        <taxon>Brachyura</taxon>
        <taxon>Eubrachyura</taxon>
        <taxon>Portunoidea</taxon>
        <taxon>Portunidae</taxon>
        <taxon>Portuninae</taxon>
        <taxon>Portunus</taxon>
    </lineage>
</organism>
<sequence length="118" mass="13454">MHKLFESSEERKKINRHSGGGQEVAAARVTQGAGAWRAQWQFGSGCNRVGHQLLRYGEVDVKVVSNFIVSLYRHRNLRRVPAAWGSQKRGIICRGCTAKTRISVEVEEEEEEEEEEDR</sequence>
<comment type="caution">
    <text evidence="2">The sequence shown here is derived from an EMBL/GenBank/DDBJ whole genome shotgun (WGS) entry which is preliminary data.</text>
</comment>
<dbReference type="AlphaFoldDB" id="A0A5B7F462"/>
<proteinExistence type="predicted"/>
<accession>A0A5B7F462</accession>
<reference evidence="2 3" key="1">
    <citation type="submission" date="2019-05" db="EMBL/GenBank/DDBJ databases">
        <title>Another draft genome of Portunus trituberculatus and its Hox gene families provides insights of decapod evolution.</title>
        <authorList>
            <person name="Jeong J.-H."/>
            <person name="Song I."/>
            <person name="Kim S."/>
            <person name="Choi T."/>
            <person name="Kim D."/>
            <person name="Ryu S."/>
            <person name="Kim W."/>
        </authorList>
    </citation>
    <scope>NUCLEOTIDE SEQUENCE [LARGE SCALE GENOMIC DNA]</scope>
    <source>
        <tissue evidence="2">Muscle</tissue>
    </source>
</reference>
<protein>
    <submittedName>
        <fullName evidence="2">Uncharacterized protein</fullName>
    </submittedName>
</protein>
<dbReference type="Proteomes" id="UP000324222">
    <property type="component" value="Unassembled WGS sequence"/>
</dbReference>
<name>A0A5B7F462_PORTR</name>
<dbReference type="EMBL" id="VSRR010005016">
    <property type="protein sequence ID" value="MPC41342.1"/>
    <property type="molecule type" value="Genomic_DNA"/>
</dbReference>
<feature type="compositionally biased region" description="Basic and acidic residues" evidence="1">
    <location>
        <begin position="1"/>
        <end position="12"/>
    </location>
</feature>
<feature type="region of interest" description="Disordered" evidence="1">
    <location>
        <begin position="1"/>
        <end position="23"/>
    </location>
</feature>
<gene>
    <name evidence="2" type="ORF">E2C01_034930</name>
</gene>
<evidence type="ECO:0000256" key="1">
    <source>
        <dbReference type="SAM" id="MobiDB-lite"/>
    </source>
</evidence>